<dbReference type="InterPro" id="IPR050523">
    <property type="entry name" value="AKR_Detox_Biosynth"/>
</dbReference>
<dbReference type="SUPFAM" id="SSF51430">
    <property type="entry name" value="NAD(P)-linked oxidoreductase"/>
    <property type="match status" value="1"/>
</dbReference>
<dbReference type="Gene3D" id="3.20.20.100">
    <property type="entry name" value="NADP-dependent oxidoreductase domain"/>
    <property type="match status" value="1"/>
</dbReference>
<name>A0A8J7YNU8_9ARCH</name>
<dbReference type="EMBL" id="JAHEAC010000042">
    <property type="protein sequence ID" value="MBX8644165.1"/>
    <property type="molecule type" value="Genomic_DNA"/>
</dbReference>
<evidence type="ECO:0000259" key="2">
    <source>
        <dbReference type="Pfam" id="PF00248"/>
    </source>
</evidence>
<dbReference type="EMBL" id="JAGVSJ010000021">
    <property type="protein sequence ID" value="MBX8632329.1"/>
    <property type="molecule type" value="Genomic_DNA"/>
</dbReference>
<gene>
    <name evidence="3" type="ORF">J9259_07435</name>
    <name evidence="4" type="ORF">KIY12_05510</name>
</gene>
<dbReference type="InterPro" id="IPR023210">
    <property type="entry name" value="NADP_OxRdtase_dom"/>
</dbReference>
<dbReference type="PANTHER" id="PTHR43364:SF4">
    <property type="entry name" value="NAD(P)-LINKED OXIDOREDUCTASE SUPERFAMILY PROTEIN"/>
    <property type="match status" value="1"/>
</dbReference>
<protein>
    <submittedName>
        <fullName evidence="4">Aldo/keto reductase</fullName>
    </submittedName>
</protein>
<evidence type="ECO:0000313" key="3">
    <source>
        <dbReference type="EMBL" id="MBX8632329.1"/>
    </source>
</evidence>
<proteinExistence type="predicted"/>
<sequence>MKYTQLHGLTVSQICLGSWHLPASSEKYGDGILKVDRKETSRVVKKAVDLGINFFDTANTYHGTISETHLHPEHSGNAEKILGSCLEGYDRESIVVATKVRAEVARFPNGGGLSRKHISWQIGESLRRLRMKYVDLYQIHWEDQNTPPEETLDILNDLVHRGSVHYTGVSNHSAENMEKMLRISEERGYEKFITMQEPYSIAERDIEKDKVQVARKYGMGLLAYVPLAQGILTGKYLKGIPQGSRASYIKPLREETERLKSIASRVREAAETLQITPAQFSLAWLLRMQRELGITIVPIIGATSVRHIEENCSATEINLPDDVFRSFMET</sequence>
<reference evidence="4" key="1">
    <citation type="submission" date="2021-05" db="EMBL/GenBank/DDBJ databases">
        <title>Genomic insights into ecological role and evolution of a novel Thermoplasmata order Candidatus Sysuiplasmatales.</title>
        <authorList>
            <person name="Yuan Y."/>
        </authorList>
    </citation>
    <scope>NUCLEOTIDE SEQUENCE</scope>
    <source>
        <strain evidence="4">TUT19-bin139</strain>
        <strain evidence="3">YP2-bin.285</strain>
    </source>
</reference>
<dbReference type="Proteomes" id="UP000716004">
    <property type="component" value="Unassembled WGS sequence"/>
</dbReference>
<dbReference type="Pfam" id="PF00248">
    <property type="entry name" value="Aldo_ket_red"/>
    <property type="match status" value="1"/>
</dbReference>
<dbReference type="Proteomes" id="UP000750197">
    <property type="component" value="Unassembled WGS sequence"/>
</dbReference>
<evidence type="ECO:0000256" key="1">
    <source>
        <dbReference type="ARBA" id="ARBA00023002"/>
    </source>
</evidence>
<dbReference type="PANTHER" id="PTHR43364">
    <property type="entry name" value="NADH-SPECIFIC METHYLGLYOXAL REDUCTASE-RELATED"/>
    <property type="match status" value="1"/>
</dbReference>
<accession>A0A8J7YNU8</accession>
<evidence type="ECO:0000313" key="4">
    <source>
        <dbReference type="EMBL" id="MBX8644165.1"/>
    </source>
</evidence>
<evidence type="ECO:0000313" key="5">
    <source>
        <dbReference type="Proteomes" id="UP000750197"/>
    </source>
</evidence>
<keyword evidence="1" id="KW-0560">Oxidoreductase</keyword>
<comment type="caution">
    <text evidence="4">The sequence shown here is derived from an EMBL/GenBank/DDBJ whole genome shotgun (WGS) entry which is preliminary data.</text>
</comment>
<feature type="domain" description="NADP-dependent oxidoreductase" evidence="2">
    <location>
        <begin position="14"/>
        <end position="326"/>
    </location>
</feature>
<dbReference type="InterPro" id="IPR036812">
    <property type="entry name" value="NAD(P)_OxRdtase_dom_sf"/>
</dbReference>
<organism evidence="4 5">
    <name type="scientific">Candidatus Sysuiplasma superficiale</name>
    <dbReference type="NCBI Taxonomy" id="2823368"/>
    <lineage>
        <taxon>Archaea</taxon>
        <taxon>Methanobacteriati</taxon>
        <taxon>Thermoplasmatota</taxon>
        <taxon>Thermoplasmata</taxon>
        <taxon>Candidatus Sysuiplasmatales</taxon>
        <taxon>Candidatus Sysuiplasmataceae</taxon>
        <taxon>Candidatus Sysuiplasma</taxon>
    </lineage>
</organism>
<dbReference type="AlphaFoldDB" id="A0A8J7YNU8"/>
<dbReference type="GO" id="GO:0016491">
    <property type="term" value="F:oxidoreductase activity"/>
    <property type="evidence" value="ECO:0007669"/>
    <property type="project" value="UniProtKB-KW"/>
</dbReference>